<dbReference type="STRING" id="1797516.A3D26_00870"/>
<sequence length="155" mass="17223">MAERLDDTGIKLAVLHGFQVSQKPTDPNYFMWAFRGKSSNMARGIVARLKPNGPIRSNPWESWGVSLLGVAERGKGNEAWSTPEAHSILLTEVLNESGFLPKGQELDPKPHHQTTELQHPRLPFKATIFHAGQDNQGKARAEMFKVEYSPPAPTP</sequence>
<dbReference type="Proteomes" id="UP000178319">
    <property type="component" value="Unassembled WGS sequence"/>
</dbReference>
<comment type="caution">
    <text evidence="2">The sequence shown here is derived from an EMBL/GenBank/DDBJ whole genome shotgun (WGS) entry which is preliminary data.</text>
</comment>
<protein>
    <submittedName>
        <fullName evidence="2">Uncharacterized protein</fullName>
    </submittedName>
</protein>
<reference evidence="2 3" key="1">
    <citation type="journal article" date="2016" name="Nat. Commun.">
        <title>Thousands of microbial genomes shed light on interconnected biogeochemical processes in an aquifer system.</title>
        <authorList>
            <person name="Anantharaman K."/>
            <person name="Brown C.T."/>
            <person name="Hug L.A."/>
            <person name="Sharon I."/>
            <person name="Castelle C.J."/>
            <person name="Probst A.J."/>
            <person name="Thomas B.C."/>
            <person name="Singh A."/>
            <person name="Wilkins M.J."/>
            <person name="Karaoz U."/>
            <person name="Brodie E.L."/>
            <person name="Williams K.H."/>
            <person name="Hubbard S.S."/>
            <person name="Banfield J.F."/>
        </authorList>
    </citation>
    <scope>NUCLEOTIDE SEQUENCE [LARGE SCALE GENOMIC DNA]</scope>
</reference>
<gene>
    <name evidence="2" type="ORF">A3D26_00870</name>
</gene>
<feature type="region of interest" description="Disordered" evidence="1">
    <location>
        <begin position="100"/>
        <end position="120"/>
    </location>
</feature>
<name>A0A1G1V422_9BACT</name>
<dbReference type="EMBL" id="MHBZ01000040">
    <property type="protein sequence ID" value="OGY10124.1"/>
    <property type="molecule type" value="Genomic_DNA"/>
</dbReference>
<feature type="compositionally biased region" description="Basic and acidic residues" evidence="1">
    <location>
        <begin position="104"/>
        <end position="114"/>
    </location>
</feature>
<evidence type="ECO:0000313" key="2">
    <source>
        <dbReference type="EMBL" id="OGY10124.1"/>
    </source>
</evidence>
<evidence type="ECO:0000256" key="1">
    <source>
        <dbReference type="SAM" id="MobiDB-lite"/>
    </source>
</evidence>
<feature type="region of interest" description="Disordered" evidence="1">
    <location>
        <begin position="133"/>
        <end position="155"/>
    </location>
</feature>
<dbReference type="AlphaFoldDB" id="A0A1G1V422"/>
<proteinExistence type="predicted"/>
<organism evidence="2 3">
    <name type="scientific">Candidatus Blackburnbacteria bacterium RIFCSPHIGHO2_02_FULL_44_20</name>
    <dbReference type="NCBI Taxonomy" id="1797516"/>
    <lineage>
        <taxon>Bacteria</taxon>
        <taxon>Candidatus Blackburniibacteriota</taxon>
    </lineage>
</organism>
<evidence type="ECO:0000313" key="3">
    <source>
        <dbReference type="Proteomes" id="UP000178319"/>
    </source>
</evidence>
<accession>A0A1G1V422</accession>